<sequence length="77" mass="8816">MKPEISSSNKYHIQKVGNPVHVCKQFILNMFVVSNSSRSLGEALRGKQSCVRKISNEQRQAIIDHINNFPVFQSHYT</sequence>
<proteinExistence type="predicted"/>
<gene>
    <name evidence="1" type="ORF">PR048_017385</name>
</gene>
<dbReference type="EMBL" id="JARBHB010000006">
    <property type="protein sequence ID" value="KAJ8880912.1"/>
    <property type="molecule type" value="Genomic_DNA"/>
</dbReference>
<evidence type="ECO:0000313" key="1">
    <source>
        <dbReference type="EMBL" id="KAJ8880912.1"/>
    </source>
</evidence>
<accession>A0ABQ9H9F3</accession>
<reference evidence="1 2" key="1">
    <citation type="submission" date="2023-02" db="EMBL/GenBank/DDBJ databases">
        <title>LHISI_Scaffold_Assembly.</title>
        <authorList>
            <person name="Stuart O.P."/>
            <person name="Cleave R."/>
            <person name="Magrath M.J.L."/>
            <person name="Mikheyev A.S."/>
        </authorList>
    </citation>
    <scope>NUCLEOTIDE SEQUENCE [LARGE SCALE GENOMIC DNA]</scope>
    <source>
        <strain evidence="1">Daus_M_001</strain>
        <tissue evidence="1">Leg muscle</tissue>
    </source>
</reference>
<protein>
    <submittedName>
        <fullName evidence="1">Uncharacterized protein</fullName>
    </submittedName>
</protein>
<dbReference type="Proteomes" id="UP001159363">
    <property type="component" value="Chromosome 5"/>
</dbReference>
<organism evidence="1 2">
    <name type="scientific">Dryococelus australis</name>
    <dbReference type="NCBI Taxonomy" id="614101"/>
    <lineage>
        <taxon>Eukaryota</taxon>
        <taxon>Metazoa</taxon>
        <taxon>Ecdysozoa</taxon>
        <taxon>Arthropoda</taxon>
        <taxon>Hexapoda</taxon>
        <taxon>Insecta</taxon>
        <taxon>Pterygota</taxon>
        <taxon>Neoptera</taxon>
        <taxon>Polyneoptera</taxon>
        <taxon>Phasmatodea</taxon>
        <taxon>Verophasmatodea</taxon>
        <taxon>Anareolatae</taxon>
        <taxon>Phasmatidae</taxon>
        <taxon>Eurycanthinae</taxon>
        <taxon>Dryococelus</taxon>
    </lineage>
</organism>
<keyword evidence="2" id="KW-1185">Reference proteome</keyword>
<comment type="caution">
    <text evidence="1">The sequence shown here is derived from an EMBL/GenBank/DDBJ whole genome shotgun (WGS) entry which is preliminary data.</text>
</comment>
<name>A0ABQ9H9F3_9NEOP</name>
<evidence type="ECO:0000313" key="2">
    <source>
        <dbReference type="Proteomes" id="UP001159363"/>
    </source>
</evidence>